<dbReference type="AlphaFoldDB" id="A0A0M8QRD1"/>
<dbReference type="Proteomes" id="UP000037773">
    <property type="component" value="Unassembled WGS sequence"/>
</dbReference>
<dbReference type="PATRIC" id="fig|36816.3.peg.4149"/>
<reference evidence="1 2" key="1">
    <citation type="submission" date="2015-07" db="EMBL/GenBank/DDBJ databases">
        <authorList>
            <person name="Noorani M."/>
        </authorList>
    </citation>
    <scope>NUCLEOTIDE SEQUENCE [LARGE SCALE GENOMIC DNA]</scope>
    <source>
        <strain evidence="1 2">NRRL B-24567</strain>
    </source>
</reference>
<sequence length="113" mass="12412">MTGNMQQSDARLTQNGIESLNQARNEIVKSRRHVETLKEVLRSKYKGGDGAAYGELLRLWDEKCAIVQRNVEDMIDKLGGSRQTQARTQAAAMDSIAQGSATSQAVFDALKNA</sequence>
<keyword evidence="2" id="KW-1185">Reference proteome</keyword>
<dbReference type="RefSeq" id="WP_030822846.1">
    <property type="nucleotide sequence ID" value="NZ_LGCN01000196.1"/>
</dbReference>
<dbReference type="EMBL" id="LGCN01000196">
    <property type="protein sequence ID" value="KOT37762.1"/>
    <property type="molecule type" value="Genomic_DNA"/>
</dbReference>
<protein>
    <submittedName>
        <fullName evidence="1">Uncharacterized protein</fullName>
    </submittedName>
</protein>
<gene>
    <name evidence="1" type="ORF">ADK41_19145</name>
</gene>
<evidence type="ECO:0000313" key="2">
    <source>
        <dbReference type="Proteomes" id="UP000037773"/>
    </source>
</evidence>
<name>A0A0M8QRD1_9ACTN</name>
<comment type="caution">
    <text evidence="1">The sequence shown here is derived from an EMBL/GenBank/DDBJ whole genome shotgun (WGS) entry which is preliminary data.</text>
</comment>
<organism evidence="1 2">
    <name type="scientific">Streptomyces caelestis</name>
    <dbReference type="NCBI Taxonomy" id="36816"/>
    <lineage>
        <taxon>Bacteria</taxon>
        <taxon>Bacillati</taxon>
        <taxon>Actinomycetota</taxon>
        <taxon>Actinomycetes</taxon>
        <taxon>Kitasatosporales</taxon>
        <taxon>Streptomycetaceae</taxon>
        <taxon>Streptomyces</taxon>
    </lineage>
</organism>
<dbReference type="Gene3D" id="1.10.287.1060">
    <property type="entry name" value="ESAT-6-like"/>
    <property type="match status" value="1"/>
</dbReference>
<evidence type="ECO:0000313" key="1">
    <source>
        <dbReference type="EMBL" id="KOT37762.1"/>
    </source>
</evidence>
<accession>A0A0M8QRD1</accession>
<proteinExistence type="predicted"/>